<dbReference type="PANTHER" id="PTHR36114:SF1">
    <property type="entry name" value="16.7 KDA PROTEIN IN WHIE LOCUS"/>
    <property type="match status" value="1"/>
</dbReference>
<dbReference type="RefSeq" id="WP_190786568.1">
    <property type="nucleotide sequence ID" value="NZ_JACXLC010000001.1"/>
</dbReference>
<evidence type="ECO:0000259" key="1">
    <source>
        <dbReference type="Pfam" id="PF07883"/>
    </source>
</evidence>
<protein>
    <submittedName>
        <fullName evidence="2">Cupin domain-containing protein</fullName>
    </submittedName>
</protein>
<proteinExistence type="predicted"/>
<accession>A0ABR8KMS1</accession>
<gene>
    <name evidence="2" type="ORF">IB285_01835</name>
</gene>
<reference evidence="2 3" key="1">
    <citation type="submission" date="2020-09" db="EMBL/GenBank/DDBJ databases">
        <authorList>
            <person name="Yoon J.-W."/>
        </authorList>
    </citation>
    <scope>NUCLEOTIDE SEQUENCE [LARGE SCALE GENOMIC DNA]</scope>
    <source>
        <strain evidence="2 3">KMU-140</strain>
    </source>
</reference>
<name>A0ABR8KMS1_9SPHN</name>
<evidence type="ECO:0000313" key="2">
    <source>
        <dbReference type="EMBL" id="MBD2840989.1"/>
    </source>
</evidence>
<dbReference type="Proteomes" id="UP000635384">
    <property type="component" value="Unassembled WGS sequence"/>
</dbReference>
<dbReference type="InterPro" id="IPR052044">
    <property type="entry name" value="PKS_Associated_Protein"/>
</dbReference>
<dbReference type="Gene3D" id="2.60.120.10">
    <property type="entry name" value="Jelly Rolls"/>
    <property type="match status" value="1"/>
</dbReference>
<feature type="domain" description="Cupin type-2" evidence="1">
    <location>
        <begin position="35"/>
        <end position="97"/>
    </location>
</feature>
<dbReference type="PANTHER" id="PTHR36114">
    <property type="entry name" value="16.7 KDA PROTEIN IN WHIE LOCUS"/>
    <property type="match status" value="1"/>
</dbReference>
<dbReference type="InterPro" id="IPR014710">
    <property type="entry name" value="RmlC-like_jellyroll"/>
</dbReference>
<dbReference type="Pfam" id="PF07883">
    <property type="entry name" value="Cupin_2"/>
    <property type="match status" value="1"/>
</dbReference>
<sequence>MANKTPHKVALQDKFALFSDQWAPRLAARYNGNEVRLAKVEGEFHWHHHPDTDELFFVIEGDLEMEFRDRTEHMTAGDLIVVPRGVEHRPCARAGEVKLLIMDADGTPNTGDEETAFKPIEV</sequence>
<organism evidence="2 3">
    <name type="scientific">Erythrobacter rubeus</name>
    <dbReference type="NCBI Taxonomy" id="2760803"/>
    <lineage>
        <taxon>Bacteria</taxon>
        <taxon>Pseudomonadati</taxon>
        <taxon>Pseudomonadota</taxon>
        <taxon>Alphaproteobacteria</taxon>
        <taxon>Sphingomonadales</taxon>
        <taxon>Erythrobacteraceae</taxon>
        <taxon>Erythrobacter/Porphyrobacter group</taxon>
        <taxon>Erythrobacter</taxon>
    </lineage>
</organism>
<evidence type="ECO:0000313" key="3">
    <source>
        <dbReference type="Proteomes" id="UP000635384"/>
    </source>
</evidence>
<dbReference type="EMBL" id="JACXLC010000001">
    <property type="protein sequence ID" value="MBD2840989.1"/>
    <property type="molecule type" value="Genomic_DNA"/>
</dbReference>
<dbReference type="CDD" id="cd02226">
    <property type="entry name" value="cupin_YdbB-like"/>
    <property type="match status" value="1"/>
</dbReference>
<dbReference type="InterPro" id="IPR013096">
    <property type="entry name" value="Cupin_2"/>
</dbReference>
<comment type="caution">
    <text evidence="2">The sequence shown here is derived from an EMBL/GenBank/DDBJ whole genome shotgun (WGS) entry which is preliminary data.</text>
</comment>
<keyword evidence="3" id="KW-1185">Reference proteome</keyword>
<dbReference type="InterPro" id="IPR011051">
    <property type="entry name" value="RmlC_Cupin_sf"/>
</dbReference>
<dbReference type="SUPFAM" id="SSF51182">
    <property type="entry name" value="RmlC-like cupins"/>
    <property type="match status" value="1"/>
</dbReference>